<protein>
    <submittedName>
        <fullName evidence="2">DUF1571 domain-containing protein</fullName>
    </submittedName>
</protein>
<dbReference type="InterPro" id="IPR036779">
    <property type="entry name" value="LysM_dom_sf"/>
</dbReference>
<dbReference type="Gene3D" id="3.10.350.10">
    <property type="entry name" value="LysM domain"/>
    <property type="match status" value="1"/>
</dbReference>
<dbReference type="Proteomes" id="UP001594351">
    <property type="component" value="Unassembled WGS sequence"/>
</dbReference>
<reference evidence="2 3" key="1">
    <citation type="submission" date="2024-09" db="EMBL/GenBank/DDBJ databases">
        <title>Laminarin stimulates single cell rates of sulfate reduction while oxygen inhibits transcriptomic activity in coastal marine sediment.</title>
        <authorList>
            <person name="Lindsay M."/>
            <person name="Orcutt B."/>
            <person name="Emerson D."/>
            <person name="Stepanauskas R."/>
            <person name="D'Angelo T."/>
        </authorList>
    </citation>
    <scope>NUCLEOTIDE SEQUENCE [LARGE SCALE GENOMIC DNA]</scope>
    <source>
        <strain evidence="2">SAG AM-311-K15</strain>
    </source>
</reference>
<dbReference type="PROSITE" id="PS51782">
    <property type="entry name" value="LYSM"/>
    <property type="match status" value="1"/>
</dbReference>
<organism evidence="2 3">
    <name type="scientific">candidate division CSSED10-310 bacterium</name>
    <dbReference type="NCBI Taxonomy" id="2855610"/>
    <lineage>
        <taxon>Bacteria</taxon>
        <taxon>Bacteria division CSSED10-310</taxon>
    </lineage>
</organism>
<sequence length="210" mass="24048">IKKPYKNREMLFRQGKNEGKLLAHEGGLLGLVTVSLNPTGSMAMKDNHHPIFDAGLGSTINLVVRGLKTGLERNEVNVVYQGKKKLENRPVYVFQGIFPKRCEGTTYQVKKGESLWDIAKAFNKDMYVILSNNEGISDPYDLTAGQQILVPHYYCQKITVYLDVEWGIPLKLLVYDWKGNLYENYEYKQLKINVGLTDKDFDPDNSDYKF</sequence>
<dbReference type="SUPFAM" id="SSF54106">
    <property type="entry name" value="LysM domain"/>
    <property type="match status" value="1"/>
</dbReference>
<dbReference type="Pfam" id="PF07608">
    <property type="entry name" value="DUF1571"/>
    <property type="match status" value="2"/>
</dbReference>
<feature type="non-terminal residue" evidence="2">
    <location>
        <position position="1"/>
    </location>
</feature>
<keyword evidence="3" id="KW-1185">Reference proteome</keyword>
<dbReference type="InterPro" id="IPR018392">
    <property type="entry name" value="LysM"/>
</dbReference>
<dbReference type="InterPro" id="IPR011465">
    <property type="entry name" value="DUF1571"/>
</dbReference>
<name>A0ABV6Z636_UNCC1</name>
<comment type="caution">
    <text evidence="2">The sequence shown here is derived from an EMBL/GenBank/DDBJ whole genome shotgun (WGS) entry which is preliminary data.</text>
</comment>
<dbReference type="EMBL" id="JBHPBY010000612">
    <property type="protein sequence ID" value="MFC1853816.1"/>
    <property type="molecule type" value="Genomic_DNA"/>
</dbReference>
<dbReference type="CDD" id="cd00118">
    <property type="entry name" value="LysM"/>
    <property type="match status" value="1"/>
</dbReference>
<dbReference type="SMART" id="SM00257">
    <property type="entry name" value="LysM"/>
    <property type="match status" value="1"/>
</dbReference>
<proteinExistence type="predicted"/>
<evidence type="ECO:0000259" key="1">
    <source>
        <dbReference type="PROSITE" id="PS51782"/>
    </source>
</evidence>
<gene>
    <name evidence="2" type="ORF">ACFL27_26835</name>
</gene>
<evidence type="ECO:0000313" key="2">
    <source>
        <dbReference type="EMBL" id="MFC1853816.1"/>
    </source>
</evidence>
<evidence type="ECO:0000313" key="3">
    <source>
        <dbReference type="Proteomes" id="UP001594351"/>
    </source>
</evidence>
<feature type="domain" description="LysM" evidence="1">
    <location>
        <begin position="105"/>
        <end position="150"/>
    </location>
</feature>
<accession>A0ABV6Z636</accession>